<proteinExistence type="predicted"/>
<dbReference type="InterPro" id="IPR017956">
    <property type="entry name" value="AT_hook_DNA-bd_motif"/>
</dbReference>
<comment type="caution">
    <text evidence="2">The sequence shown here is derived from an EMBL/GenBank/DDBJ whole genome shotgun (WGS) entry which is preliminary data.</text>
</comment>
<reference evidence="2 3" key="1">
    <citation type="submission" date="2018-08" db="EMBL/GenBank/DDBJ databases">
        <title>Genome and evolution of the arbuscular mycorrhizal fungus Diversispora epigaea (formerly Glomus versiforme) and its bacterial endosymbionts.</title>
        <authorList>
            <person name="Sun X."/>
            <person name="Fei Z."/>
            <person name="Harrison M."/>
        </authorList>
    </citation>
    <scope>NUCLEOTIDE SEQUENCE [LARGE SCALE GENOMIC DNA]</scope>
    <source>
        <strain evidence="2 3">IT104</strain>
    </source>
</reference>
<feature type="compositionally biased region" description="Low complexity" evidence="1">
    <location>
        <begin position="1"/>
        <end position="19"/>
    </location>
</feature>
<dbReference type="GO" id="GO:0003677">
    <property type="term" value="F:DNA binding"/>
    <property type="evidence" value="ECO:0007669"/>
    <property type="project" value="InterPro"/>
</dbReference>
<protein>
    <submittedName>
        <fullName evidence="2">Uncharacterized protein</fullName>
    </submittedName>
</protein>
<sequence>MNNMNNSSTSTIEIASTSNPSRKRGRPKKEKASTASASTTTTTSPPPRKRGRPRKIQKSDDIPDFKKIAKIKEFIKKHVPSVTTDTEDNVSENSKKMAQELWEKDTYKYFLNDDMMTEDETPTIPEGTVKIHEGFDLALTLHNIRAISIARIFAWEKIDKITATSEDETVFENNTRMRNIFENFTRSKAADFIRFTYLLWANKIEQGVDNLNHRGYNFQQFG</sequence>
<feature type="region of interest" description="Disordered" evidence="1">
    <location>
        <begin position="1"/>
        <end position="62"/>
    </location>
</feature>
<gene>
    <name evidence="2" type="ORF">Glove_19g232</name>
</gene>
<evidence type="ECO:0000313" key="3">
    <source>
        <dbReference type="Proteomes" id="UP000266861"/>
    </source>
</evidence>
<keyword evidence="3" id="KW-1185">Reference proteome</keyword>
<dbReference type="EMBL" id="PQFF01000017">
    <property type="protein sequence ID" value="RHZ89129.1"/>
    <property type="molecule type" value="Genomic_DNA"/>
</dbReference>
<dbReference type="Proteomes" id="UP000266861">
    <property type="component" value="Unassembled WGS sequence"/>
</dbReference>
<name>A0A397JL85_9GLOM</name>
<evidence type="ECO:0000313" key="2">
    <source>
        <dbReference type="EMBL" id="RHZ89129.1"/>
    </source>
</evidence>
<organism evidence="2 3">
    <name type="scientific">Diversispora epigaea</name>
    <dbReference type="NCBI Taxonomy" id="1348612"/>
    <lineage>
        <taxon>Eukaryota</taxon>
        <taxon>Fungi</taxon>
        <taxon>Fungi incertae sedis</taxon>
        <taxon>Mucoromycota</taxon>
        <taxon>Glomeromycotina</taxon>
        <taxon>Glomeromycetes</taxon>
        <taxon>Diversisporales</taxon>
        <taxon>Diversisporaceae</taxon>
        <taxon>Diversispora</taxon>
    </lineage>
</organism>
<feature type="compositionally biased region" description="Low complexity" evidence="1">
    <location>
        <begin position="33"/>
        <end position="43"/>
    </location>
</feature>
<dbReference type="AlphaFoldDB" id="A0A397JL85"/>
<feature type="compositionally biased region" description="Basic residues" evidence="1">
    <location>
        <begin position="47"/>
        <end position="56"/>
    </location>
</feature>
<accession>A0A397JL85</accession>
<dbReference type="SMART" id="SM00384">
    <property type="entry name" value="AT_hook"/>
    <property type="match status" value="2"/>
</dbReference>
<dbReference type="Pfam" id="PF02178">
    <property type="entry name" value="AT_hook"/>
    <property type="match status" value="2"/>
</dbReference>
<evidence type="ECO:0000256" key="1">
    <source>
        <dbReference type="SAM" id="MobiDB-lite"/>
    </source>
</evidence>